<dbReference type="EMBL" id="FQZY01000047">
    <property type="protein sequence ID" value="SHK40588.1"/>
    <property type="molecule type" value="Genomic_DNA"/>
</dbReference>
<gene>
    <name evidence="1" type="ORF">SAMN02745243_02867</name>
</gene>
<dbReference type="STRING" id="1121950.SAMN02745243_02867"/>
<dbReference type="Proteomes" id="UP000184301">
    <property type="component" value="Unassembled WGS sequence"/>
</dbReference>
<evidence type="ECO:0000313" key="2">
    <source>
        <dbReference type="Proteomes" id="UP000184301"/>
    </source>
</evidence>
<name>A0A1M6S7T6_9FIRM</name>
<accession>A0A1M6S7T6</accession>
<sequence>MKLLIMCEGPNELAIMRILLRNNLLAFSEDDLLNLVPYHARQIKKSAAVQTALNLYPGEVKILRVGDGLNEKLVIPKEYEERVIGIEKYCTKPELEMLLIIAEKQFVDYEKVKSSMKPKIFAKNNVKCGRKKYDNSTSFYMDYFGTNPDVLVMAIKEYKRLKGSHKKDEFYLADLLKPDTIS</sequence>
<proteinExistence type="predicted"/>
<organism evidence="1 2">
    <name type="scientific">Hespellia stercorisuis DSM 15480</name>
    <dbReference type="NCBI Taxonomy" id="1121950"/>
    <lineage>
        <taxon>Bacteria</taxon>
        <taxon>Bacillati</taxon>
        <taxon>Bacillota</taxon>
        <taxon>Clostridia</taxon>
        <taxon>Lachnospirales</taxon>
        <taxon>Lachnospiraceae</taxon>
        <taxon>Hespellia</taxon>
    </lineage>
</organism>
<dbReference type="RefSeq" id="WP_073111661.1">
    <property type="nucleotide sequence ID" value="NZ_FQZY01000047.1"/>
</dbReference>
<evidence type="ECO:0000313" key="1">
    <source>
        <dbReference type="EMBL" id="SHK40588.1"/>
    </source>
</evidence>
<dbReference type="AlphaFoldDB" id="A0A1M6S7T6"/>
<protein>
    <submittedName>
        <fullName evidence="1">Uncharacterized protein</fullName>
    </submittedName>
</protein>
<keyword evidence="2" id="KW-1185">Reference proteome</keyword>
<dbReference type="OrthoDB" id="2046655at2"/>
<reference evidence="1 2" key="1">
    <citation type="submission" date="2016-11" db="EMBL/GenBank/DDBJ databases">
        <authorList>
            <person name="Jaros S."/>
            <person name="Januszkiewicz K."/>
            <person name="Wedrychowicz H."/>
        </authorList>
    </citation>
    <scope>NUCLEOTIDE SEQUENCE [LARGE SCALE GENOMIC DNA]</scope>
    <source>
        <strain evidence="1 2">DSM 15480</strain>
    </source>
</reference>